<accession>A0A1U7NHT4</accession>
<dbReference type="AlphaFoldDB" id="A0A1U7NHT4"/>
<gene>
    <name evidence="1" type="ORF">BO222_02830</name>
</gene>
<dbReference type="Proteomes" id="UP000186341">
    <property type="component" value="Unassembled WGS sequence"/>
</dbReference>
<evidence type="ECO:0000313" key="2">
    <source>
        <dbReference type="Proteomes" id="UP000186341"/>
    </source>
</evidence>
<evidence type="ECO:0000313" key="1">
    <source>
        <dbReference type="EMBL" id="OLU41654.1"/>
    </source>
</evidence>
<comment type="caution">
    <text evidence="1">The sequence shown here is derived from an EMBL/GenBank/DDBJ whole genome shotgun (WGS) entry which is preliminary data.</text>
</comment>
<protein>
    <submittedName>
        <fullName evidence="1">Uncharacterized protein</fullName>
    </submittedName>
</protein>
<reference evidence="1 2" key="1">
    <citation type="submission" date="2016-11" db="EMBL/GenBank/DDBJ databases">
        <title>Description of two novel members of the family Erysipelotrichaceae: Ileibacterium lipovorans gen. nov., sp. nov. and Dubosiella newyorkensis, gen. nov., sp. nov.</title>
        <authorList>
            <person name="Cox L.M."/>
            <person name="Sohn J."/>
            <person name="Tyrrell K.L."/>
            <person name="Citron D.M."/>
            <person name="Lawson P.A."/>
            <person name="Patel N.B."/>
            <person name="Iizumi T."/>
            <person name="Perez-Perez G.I."/>
            <person name="Goldstein E.J."/>
            <person name="Blaser M.J."/>
        </authorList>
    </citation>
    <scope>NUCLEOTIDE SEQUENCE [LARGE SCALE GENOMIC DNA]</scope>
    <source>
        <strain evidence="1 2">NYU-BL-A3</strain>
    </source>
</reference>
<dbReference type="RefSeq" id="WP_075818189.1">
    <property type="nucleotide sequence ID" value="NZ_CAJUTZ010000027.1"/>
</dbReference>
<sequence>MTKDDLIEIMINAQDSESELSTVLNSALSGALLGADIEQQVDFALDWIDKIGMDLQRIHDYYRSADEWEGERWR</sequence>
<name>A0A1U7NHT4_9FIRM</name>
<keyword evidence="2" id="KW-1185">Reference proteome</keyword>
<proteinExistence type="predicted"/>
<organism evidence="1 2">
    <name type="scientific">Ileibacterium valens</name>
    <dbReference type="NCBI Taxonomy" id="1862668"/>
    <lineage>
        <taxon>Bacteria</taxon>
        <taxon>Bacillati</taxon>
        <taxon>Bacillota</taxon>
        <taxon>Erysipelotrichia</taxon>
        <taxon>Erysipelotrichales</taxon>
        <taxon>Erysipelotrichaceae</taxon>
        <taxon>Ileibacterium</taxon>
    </lineage>
</organism>
<dbReference type="GeneID" id="82202163"/>
<dbReference type="EMBL" id="MPJW01000078">
    <property type="protein sequence ID" value="OLU41654.1"/>
    <property type="molecule type" value="Genomic_DNA"/>
</dbReference>